<proteinExistence type="inferred from homology"/>
<keyword evidence="4" id="KW-0158">Chromosome</keyword>
<dbReference type="SUPFAM" id="SSF48371">
    <property type="entry name" value="ARM repeat"/>
    <property type="match status" value="2"/>
</dbReference>
<feature type="domain" description="TOG" evidence="16">
    <location>
        <begin position="1006"/>
        <end position="1239"/>
    </location>
</feature>
<feature type="region of interest" description="Disordered" evidence="15">
    <location>
        <begin position="1609"/>
        <end position="1641"/>
    </location>
</feature>
<dbReference type="Pfam" id="PF21041">
    <property type="entry name" value="XMAP215_CLASP_TOG"/>
    <property type="match status" value="4"/>
</dbReference>
<evidence type="ECO:0000256" key="13">
    <source>
        <dbReference type="ARBA" id="ARBA00025722"/>
    </source>
</evidence>
<feature type="compositionally biased region" description="Polar residues" evidence="15">
    <location>
        <begin position="1236"/>
        <end position="1253"/>
    </location>
</feature>
<feature type="region of interest" description="Disordered" evidence="15">
    <location>
        <begin position="1230"/>
        <end position="1264"/>
    </location>
</feature>
<keyword evidence="5" id="KW-0963">Cytoplasm</keyword>
<dbReference type="FunFam" id="1.25.10.10:FF:000050">
    <property type="entry name" value="Cytoskeleton-associated protein 5 isoform X1"/>
    <property type="match status" value="1"/>
</dbReference>
<keyword evidence="6" id="KW-0132">Cell division</keyword>
<dbReference type="EMBL" id="JAODUP010000070">
    <property type="protein sequence ID" value="KAK2164013.1"/>
    <property type="molecule type" value="Genomic_DNA"/>
</dbReference>
<feature type="domain" description="TOG" evidence="16">
    <location>
        <begin position="103"/>
        <end position="340"/>
    </location>
</feature>
<feature type="domain" description="TOG" evidence="16">
    <location>
        <begin position="408"/>
        <end position="639"/>
    </location>
</feature>
<feature type="region of interest" description="Disordered" evidence="15">
    <location>
        <begin position="633"/>
        <end position="657"/>
    </location>
</feature>
<evidence type="ECO:0000259" key="16">
    <source>
        <dbReference type="SMART" id="SM01349"/>
    </source>
</evidence>
<dbReference type="InterPro" id="IPR016024">
    <property type="entry name" value="ARM-type_fold"/>
</dbReference>
<comment type="similarity">
    <text evidence="13">Belongs to the TOG/XMAP215 family.</text>
</comment>
<protein>
    <recommendedName>
        <fullName evidence="16">TOG domain-containing protein</fullName>
    </recommendedName>
</protein>
<feature type="compositionally biased region" description="Low complexity" evidence="15">
    <location>
        <begin position="1838"/>
        <end position="1857"/>
    </location>
</feature>
<feature type="region of interest" description="Disordered" evidence="15">
    <location>
        <begin position="359"/>
        <end position="404"/>
    </location>
</feature>
<dbReference type="FunFam" id="1.25.10.10:FF:000068">
    <property type="entry name" value="cytoskeleton-associated protein 5 isoform X1"/>
    <property type="match status" value="1"/>
</dbReference>
<dbReference type="SMART" id="SM01349">
    <property type="entry name" value="TOG"/>
    <property type="match status" value="4"/>
</dbReference>
<feature type="region of interest" description="Disordered" evidence="15">
    <location>
        <begin position="1807"/>
        <end position="1875"/>
    </location>
</feature>
<dbReference type="GO" id="GO:0051301">
    <property type="term" value="P:cell division"/>
    <property type="evidence" value="ECO:0007669"/>
    <property type="project" value="UniProtKB-KW"/>
</dbReference>
<comment type="subcellular location">
    <subcellularLocation>
        <location evidence="2">Chromosome</location>
        <location evidence="2">Centromere</location>
        <location evidence="2">Kinetochore</location>
    </subcellularLocation>
    <subcellularLocation>
        <location evidence="1">Cytoplasm</location>
        <location evidence="1">Cytoskeleton</location>
        <location evidence="1">Microtubule organizing center</location>
        <location evidence="1">Centrosome</location>
    </subcellularLocation>
    <subcellularLocation>
        <location evidence="3">Cytoplasm</location>
        <location evidence="3">Cytoskeleton</location>
        <location evidence="3">Spindle pole</location>
    </subcellularLocation>
</comment>
<dbReference type="Proteomes" id="UP001208570">
    <property type="component" value="Unassembled WGS sequence"/>
</dbReference>
<keyword evidence="7" id="KW-0677">Repeat</keyword>
<evidence type="ECO:0000256" key="9">
    <source>
        <dbReference type="ARBA" id="ARBA00022838"/>
    </source>
</evidence>
<keyword evidence="11" id="KW-0131">Cell cycle</keyword>
<dbReference type="GO" id="GO:0007051">
    <property type="term" value="P:spindle organization"/>
    <property type="evidence" value="ECO:0007669"/>
    <property type="project" value="InterPro"/>
</dbReference>
<evidence type="ECO:0000256" key="5">
    <source>
        <dbReference type="ARBA" id="ARBA00022490"/>
    </source>
</evidence>
<dbReference type="Gene3D" id="1.25.10.10">
    <property type="entry name" value="Leucine-rich Repeat Variant"/>
    <property type="match status" value="5"/>
</dbReference>
<evidence type="ECO:0000256" key="1">
    <source>
        <dbReference type="ARBA" id="ARBA00004300"/>
    </source>
</evidence>
<dbReference type="GO" id="GO:0005813">
    <property type="term" value="C:centrosome"/>
    <property type="evidence" value="ECO:0007669"/>
    <property type="project" value="UniProtKB-SubCell"/>
</dbReference>
<dbReference type="GO" id="GO:0061863">
    <property type="term" value="F:microtubule plus end polymerase"/>
    <property type="evidence" value="ECO:0007669"/>
    <property type="project" value="InterPro"/>
</dbReference>
<dbReference type="GO" id="GO:0000776">
    <property type="term" value="C:kinetochore"/>
    <property type="evidence" value="ECO:0007669"/>
    <property type="project" value="UniProtKB-KW"/>
</dbReference>
<evidence type="ECO:0000256" key="8">
    <source>
        <dbReference type="ARBA" id="ARBA00022776"/>
    </source>
</evidence>
<dbReference type="InterPro" id="IPR011989">
    <property type="entry name" value="ARM-like"/>
</dbReference>
<feature type="compositionally biased region" description="Low complexity" evidence="15">
    <location>
        <begin position="936"/>
        <end position="958"/>
    </location>
</feature>
<evidence type="ECO:0000256" key="7">
    <source>
        <dbReference type="ARBA" id="ARBA00022737"/>
    </source>
</evidence>
<reference evidence="17" key="1">
    <citation type="journal article" date="2023" name="Mol. Biol. Evol.">
        <title>Third-Generation Sequencing Reveals the Adaptive Role of the Epigenome in Three Deep-Sea Polychaetes.</title>
        <authorList>
            <person name="Perez M."/>
            <person name="Aroh O."/>
            <person name="Sun Y."/>
            <person name="Lan Y."/>
            <person name="Juniper S.K."/>
            <person name="Young C.R."/>
            <person name="Angers B."/>
            <person name="Qian P.Y."/>
        </authorList>
    </citation>
    <scope>NUCLEOTIDE SEQUENCE</scope>
    <source>
        <strain evidence="17">P08H-3</strain>
    </source>
</reference>
<keyword evidence="18" id="KW-1185">Reference proteome</keyword>
<evidence type="ECO:0000256" key="10">
    <source>
        <dbReference type="ARBA" id="ARBA00023212"/>
    </source>
</evidence>
<dbReference type="PANTHER" id="PTHR12609">
    <property type="entry name" value="MICROTUBULE ASSOCIATED PROTEIN XMAP215"/>
    <property type="match status" value="1"/>
</dbReference>
<evidence type="ECO:0000256" key="12">
    <source>
        <dbReference type="ARBA" id="ARBA00023328"/>
    </source>
</evidence>
<dbReference type="FunFam" id="1.25.10.10:FF:000052">
    <property type="entry name" value="Cytoskeleton associated protein 5"/>
    <property type="match status" value="1"/>
</dbReference>
<keyword evidence="8" id="KW-0498">Mitosis</keyword>
<dbReference type="InterPro" id="IPR021133">
    <property type="entry name" value="HEAT_type_2"/>
</dbReference>
<evidence type="ECO:0000256" key="11">
    <source>
        <dbReference type="ARBA" id="ARBA00023306"/>
    </source>
</evidence>
<evidence type="ECO:0000256" key="3">
    <source>
        <dbReference type="ARBA" id="ARBA00004647"/>
    </source>
</evidence>
<evidence type="ECO:0000256" key="15">
    <source>
        <dbReference type="SAM" id="MobiDB-lite"/>
    </source>
</evidence>
<name>A0AAD9K311_9ANNE</name>
<dbReference type="Pfam" id="PF12348">
    <property type="entry name" value="CLASP_N"/>
    <property type="match status" value="1"/>
</dbReference>
<evidence type="ECO:0000256" key="14">
    <source>
        <dbReference type="PROSITE-ProRule" id="PRU00103"/>
    </source>
</evidence>
<feature type="compositionally biased region" description="Low complexity" evidence="15">
    <location>
        <begin position="359"/>
        <end position="372"/>
    </location>
</feature>
<feature type="domain" description="TOG" evidence="16">
    <location>
        <begin position="671"/>
        <end position="906"/>
    </location>
</feature>
<evidence type="ECO:0000256" key="4">
    <source>
        <dbReference type="ARBA" id="ARBA00022454"/>
    </source>
</evidence>
<feature type="compositionally biased region" description="Acidic residues" evidence="15">
    <location>
        <begin position="924"/>
        <end position="934"/>
    </location>
</feature>
<keyword evidence="12" id="KW-0137">Centromere</keyword>
<evidence type="ECO:0000313" key="17">
    <source>
        <dbReference type="EMBL" id="KAK2164013.1"/>
    </source>
</evidence>
<feature type="compositionally biased region" description="Basic and acidic residues" evidence="15">
    <location>
        <begin position="1626"/>
        <end position="1636"/>
    </location>
</feature>
<evidence type="ECO:0000256" key="6">
    <source>
        <dbReference type="ARBA" id="ARBA00022618"/>
    </source>
</evidence>
<dbReference type="GO" id="GO:0000922">
    <property type="term" value="C:spindle pole"/>
    <property type="evidence" value="ECO:0007669"/>
    <property type="project" value="UniProtKB-SubCell"/>
</dbReference>
<dbReference type="FunFam" id="1.25.10.10:FF:000019">
    <property type="entry name" value="Cytoskeleton-associated protein 5"/>
    <property type="match status" value="1"/>
</dbReference>
<feature type="compositionally biased region" description="Basic and acidic residues" evidence="15">
    <location>
        <begin position="1860"/>
        <end position="1875"/>
    </location>
</feature>
<dbReference type="PROSITE" id="PS50077">
    <property type="entry name" value="HEAT_REPEAT"/>
    <property type="match status" value="1"/>
</dbReference>
<feature type="repeat" description="HEAT" evidence="14">
    <location>
        <begin position="274"/>
        <end position="312"/>
    </location>
</feature>
<keyword evidence="9" id="KW-0995">Kinetochore</keyword>
<feature type="region of interest" description="Disordered" evidence="15">
    <location>
        <begin position="907"/>
        <end position="973"/>
    </location>
</feature>
<sequence length="1875" mass="209061">MVKQIQRLLEDRDKTVRDEGKLLVVEIYRWIGAALKPQLASLKPVQISELEAAFENTVPGSARQMRFLRSQQDLKAKMEEQSAAGDASPGETVAVVEEIDPYDLMDPVEILSKLPKDYYDKIEAKKWQERKEALEAVQKLVENPKLEQGDYHDLIKTIKRVIAKDANILLVALAAKVLAALASGLRKKFSTHAPGAISVILEKFKEKKPNVVAGLREAIDASYQSTTLDTIQEMCIEALDHKTPSVKAETASFLVRCFSRCKPATLPKKILKGFVAALLKTVNDTSPEVREASYNALGTAMKIVGEKPIMPFLQGIENIKMAKIKEYCEKAELMGKNGQPRGGGGATVGSAAAPDAAPAVVKKPAAKPAAKSKAVRPKTAQSKGAGAKKGGKGKKSNQVEKEEKLESHLCDEAVDEKAAELLPADVITGLVSSNWKERLAAIEKFMDVIKVTGKDNIPAQVCIRVLAKKPGLKDNNFQVMKLKLELVTYLASNSKFSKTTGSYCLSDLVDKIGDVKNGYTVQEALSCIAEVTSLEYVSEEVLTLAFVQKNPKNQSEGLNWLARSIKEFGFKVNVKLLIESMKKGLSATNPTVRTAAITLLGVMYMYMGAPLRVYFDNEKPALVQQIDDEINKIKGEKPPIPTRGVTASSPTDDPEEVDDLEEGAAEINVADLVPRNDISEKLTEDIMDQMADKNWKIRKEALEKVTAILNEAKFITPSIGPLPEALKIRLGDSNKILVTSALGICQTIATAMGPNVKQHIRIIGPGLVSCLGDSKTTLRQNAVATLNTWIEQTGQAGFVQFIEAEIFSDALKMENPFLRAELLGWMAEKLPNYRKLPAELNMCAPHLFSCLEDRNADVRKKANEAVVPFMVHAGYERLVKQAGKLKPSSKDQVMKILETARGNLPKKEVKVKPSSAKTVSAPEEVMETVPDDVAEPPASSAPAKAKGVNNKKAAAPVVTKKKKEAEDTTPPLRIAGKGKEQRFKDEKALKALKWNFTTPRGEYTDQLRQQMEPSFSKTLIEYLFHADFKNHIKAIEILSKALEDIDATIANLDLILKWVTLRFFDTNTSVLLKALDYLQRVFNILSSQDYHLLEPEASSFIPYLINKVGDPKDSVRKCIHEILKIICKVYPASKMFNYIIDGLKSKNSKQRTECLDELCSLIDIYGINVCQPSPAQALKIIAQQISDRDNSVRLAALNAIVSAYYILGDTVYKYIGALSDKEAGMLEERIKRSSRNRPQSATTRQPEQVSNNTNEEKPNKPPPQIKKIQEEQKENNQPQNTKLFSIDFDKLDRDFYFEVGPMPEPINVDHLLNDPIKMVVRKSTRRSASSSSIKRLQNSADAQSALDLVISQIGSNDINMSIQALAQIDGVLKDEEKALTMLSHVDQLLLACSLQLRMTYSKHLLEEKLDNTCVIQLYRNFICLLITLFDCKPLARAASQNELRDLIRNLLTILLDNRLNELEEGVQVIRSVNVIVIKVLEKSDHTAIMSALLRLLHENISAETASPKFVELVMKGLWKMVRMLPEIYSDLQVDRIILDVHRFLQAFPTHTWKQRSDDLPLRTVKTIIHSLVKLKGHKIVEDIKRVDCHNSEVEAYLRKLLKIMPADSDHAETKSNDTTSITSGVELRKEKKEGAKSTKRLSKSTHDMLAEIFKKIGSKENTREGLNDLYDFKQKCPEADLEPFLKKSSQFFQSYIERGLKNIEIERASKMNNTTSSANMNADCLIGSDNEELPYLDLSPYRMRLKEHCMRAGLDPNFDDSNDEDFDMAYYVERLKKFRALAGLDTNLDDVPEVNLVTVSSVMKAQHTKLDRHESNSSLSSNSSAEGINMRDDLNMMDSTSPDTTSSNSDTKPTTTNLTDLKKRLQRVKAEANKK</sequence>
<dbReference type="InterPro" id="IPR045110">
    <property type="entry name" value="XMAP215"/>
</dbReference>
<dbReference type="GO" id="GO:0046785">
    <property type="term" value="P:microtubule polymerization"/>
    <property type="evidence" value="ECO:0007669"/>
    <property type="project" value="InterPro"/>
</dbReference>
<gene>
    <name evidence="17" type="ORF">LSH36_70g02004</name>
</gene>
<dbReference type="InterPro" id="IPR048491">
    <property type="entry name" value="XMAP215_CLASP_TOG"/>
</dbReference>
<accession>A0AAD9K311</accession>
<keyword evidence="10" id="KW-0206">Cytoskeleton</keyword>
<dbReference type="InterPro" id="IPR034085">
    <property type="entry name" value="TOG"/>
</dbReference>
<dbReference type="GO" id="GO:0051010">
    <property type="term" value="F:microtubule plus-end binding"/>
    <property type="evidence" value="ECO:0007669"/>
    <property type="project" value="InterPro"/>
</dbReference>
<evidence type="ECO:0000313" key="18">
    <source>
        <dbReference type="Proteomes" id="UP001208570"/>
    </source>
</evidence>
<organism evidence="17 18">
    <name type="scientific">Paralvinella palmiformis</name>
    <dbReference type="NCBI Taxonomy" id="53620"/>
    <lineage>
        <taxon>Eukaryota</taxon>
        <taxon>Metazoa</taxon>
        <taxon>Spiralia</taxon>
        <taxon>Lophotrochozoa</taxon>
        <taxon>Annelida</taxon>
        <taxon>Polychaeta</taxon>
        <taxon>Sedentaria</taxon>
        <taxon>Canalipalpata</taxon>
        <taxon>Terebellida</taxon>
        <taxon>Terebelliformia</taxon>
        <taxon>Alvinellidae</taxon>
        <taxon>Paralvinella</taxon>
    </lineage>
</organism>
<dbReference type="InterPro" id="IPR024395">
    <property type="entry name" value="CLASP_N_dom"/>
</dbReference>
<dbReference type="GO" id="GO:0030951">
    <property type="term" value="P:establishment or maintenance of microtubule cytoskeleton polarity"/>
    <property type="evidence" value="ECO:0007669"/>
    <property type="project" value="InterPro"/>
</dbReference>
<comment type="caution">
    <text evidence="17">The sequence shown here is derived from an EMBL/GenBank/DDBJ whole genome shotgun (WGS) entry which is preliminary data.</text>
</comment>
<evidence type="ECO:0000256" key="2">
    <source>
        <dbReference type="ARBA" id="ARBA00004629"/>
    </source>
</evidence>